<dbReference type="SMART" id="SM00220">
    <property type="entry name" value="S_TKc"/>
    <property type="match status" value="1"/>
</dbReference>
<dbReference type="PANTHER" id="PTHR24056:SF171">
    <property type="entry name" value="CYCLIN-DEPENDENT KINASE 20"/>
    <property type="match status" value="1"/>
</dbReference>
<dbReference type="InterPro" id="IPR017441">
    <property type="entry name" value="Protein_kinase_ATP_BS"/>
</dbReference>
<organism evidence="14 15">
    <name type="scientific">Morella rubra</name>
    <name type="common">Chinese bayberry</name>
    <dbReference type="NCBI Taxonomy" id="262757"/>
    <lineage>
        <taxon>Eukaryota</taxon>
        <taxon>Viridiplantae</taxon>
        <taxon>Streptophyta</taxon>
        <taxon>Embryophyta</taxon>
        <taxon>Tracheophyta</taxon>
        <taxon>Spermatophyta</taxon>
        <taxon>Magnoliopsida</taxon>
        <taxon>eudicotyledons</taxon>
        <taxon>Gunneridae</taxon>
        <taxon>Pentapetalae</taxon>
        <taxon>rosids</taxon>
        <taxon>fabids</taxon>
        <taxon>Fagales</taxon>
        <taxon>Myricaceae</taxon>
        <taxon>Morella</taxon>
    </lineage>
</organism>
<dbReference type="Pfam" id="PF00069">
    <property type="entry name" value="Pkinase"/>
    <property type="match status" value="2"/>
</dbReference>
<evidence type="ECO:0000256" key="6">
    <source>
        <dbReference type="ARBA" id="ARBA00022777"/>
    </source>
</evidence>
<dbReference type="GO" id="GO:0005524">
    <property type="term" value="F:ATP binding"/>
    <property type="evidence" value="ECO:0007669"/>
    <property type="project" value="UniProtKB-UniRule"/>
</dbReference>
<evidence type="ECO:0000256" key="8">
    <source>
        <dbReference type="ARBA" id="ARBA00047811"/>
    </source>
</evidence>
<evidence type="ECO:0000259" key="13">
    <source>
        <dbReference type="PROSITE" id="PS50011"/>
    </source>
</evidence>
<feature type="binding site" evidence="10">
    <location>
        <position position="50"/>
    </location>
    <ligand>
        <name>ATP</name>
        <dbReference type="ChEBI" id="CHEBI:30616"/>
    </ligand>
</feature>
<evidence type="ECO:0000313" key="14">
    <source>
        <dbReference type="EMBL" id="KAB1209215.1"/>
    </source>
</evidence>
<dbReference type="EMBL" id="RXIC02000024">
    <property type="protein sequence ID" value="KAB1209215.1"/>
    <property type="molecule type" value="Genomic_DNA"/>
</dbReference>
<evidence type="ECO:0000256" key="1">
    <source>
        <dbReference type="ARBA" id="ARBA00006485"/>
    </source>
</evidence>
<comment type="catalytic activity">
    <reaction evidence="8">
        <text>L-threonyl-[protein] + ATP = O-phospho-L-threonyl-[protein] + ADP + H(+)</text>
        <dbReference type="Rhea" id="RHEA:46608"/>
        <dbReference type="Rhea" id="RHEA-COMP:11060"/>
        <dbReference type="Rhea" id="RHEA-COMP:11605"/>
        <dbReference type="ChEBI" id="CHEBI:15378"/>
        <dbReference type="ChEBI" id="CHEBI:30013"/>
        <dbReference type="ChEBI" id="CHEBI:30616"/>
        <dbReference type="ChEBI" id="CHEBI:61977"/>
        <dbReference type="ChEBI" id="CHEBI:456216"/>
        <dbReference type="EC" id="2.7.11.22"/>
    </reaction>
</comment>
<keyword evidence="15" id="KW-1185">Reference proteome</keyword>
<comment type="similarity">
    <text evidence="1">Belongs to the protein kinase superfamily. CMGC Ser/Thr protein kinase family. CDC2/CDKX subfamily.</text>
</comment>
<sequence>MEPHTPKSWSIHTRREIIAKYEILERVGSGAYSDVYRGRRLSDNLVVALKEVHDYQSAFREIEALQILRNSSNVVFLHEYFWREDGDEDAVLVLEYLRTDLAAVIKEAKRDGRGISVGEVKRWMIQILCGVDACHRNVICHRDLKPSNLLVSDDGVLKLADFGQARILLEPGYLATYHDPQPYDHTIHTTYDHTIVNQEHTFEPSEAFLQSHNPCKSQDQGNISKEEYFRQLDEVKAKNSIDEADKETNVHDGDTSCLATCSTSDIEDDPFKSSYSYEAEEGGGNRQGCLTSCVGTRWFRAPELLYGSTTYGLEIDLWSLGCVFAELLTLEPLFPGTADIDQLGRIFNVLGNLTDEVWPGCSKLPDYRTISFNKVENPIGLEACLPNHSPDEISLVKKLVCYDPASRATAMELLHDKYFSEVPLPVPISELRVPLTRSGQDEDSPRGWNDYNEMGSDSDFEDFGPVSVTTTSTGFSIQFP</sequence>
<evidence type="ECO:0000256" key="5">
    <source>
        <dbReference type="ARBA" id="ARBA00022741"/>
    </source>
</evidence>
<keyword evidence="7 10" id="KW-0067">ATP-binding</keyword>
<comment type="caution">
    <text evidence="14">The sequence shown here is derived from an EMBL/GenBank/DDBJ whole genome shotgun (WGS) entry which is preliminary data.</text>
</comment>
<evidence type="ECO:0000256" key="11">
    <source>
        <dbReference type="RuleBase" id="RU000304"/>
    </source>
</evidence>
<dbReference type="GO" id="GO:0005634">
    <property type="term" value="C:nucleus"/>
    <property type="evidence" value="ECO:0007669"/>
    <property type="project" value="TreeGrafter"/>
</dbReference>
<dbReference type="PROSITE" id="PS50011">
    <property type="entry name" value="PROTEIN_KINASE_DOM"/>
    <property type="match status" value="1"/>
</dbReference>
<evidence type="ECO:0000256" key="2">
    <source>
        <dbReference type="ARBA" id="ARBA00012425"/>
    </source>
</evidence>
<keyword evidence="5 10" id="KW-0547">Nucleotide-binding</keyword>
<evidence type="ECO:0000256" key="9">
    <source>
        <dbReference type="ARBA" id="ARBA00048367"/>
    </source>
</evidence>
<dbReference type="FunFam" id="3.30.200.20:FF:000664">
    <property type="entry name" value="Cyclin-dependent kinase F-1"/>
    <property type="match status" value="1"/>
</dbReference>
<evidence type="ECO:0000256" key="12">
    <source>
        <dbReference type="SAM" id="MobiDB-lite"/>
    </source>
</evidence>
<evidence type="ECO:0000256" key="4">
    <source>
        <dbReference type="ARBA" id="ARBA00022679"/>
    </source>
</evidence>
<keyword evidence="4" id="KW-0808">Transferase</keyword>
<gene>
    <name evidence="14" type="ORF">CJ030_MR6G010267</name>
</gene>
<dbReference type="SUPFAM" id="SSF56112">
    <property type="entry name" value="Protein kinase-like (PK-like)"/>
    <property type="match status" value="1"/>
</dbReference>
<proteinExistence type="inferred from homology"/>
<reference evidence="14 15" key="1">
    <citation type="journal article" date="2019" name="Plant Biotechnol. J.">
        <title>The red bayberry genome and genetic basis of sex determination.</title>
        <authorList>
            <person name="Jia H.M."/>
            <person name="Jia H.J."/>
            <person name="Cai Q.L."/>
            <person name="Wang Y."/>
            <person name="Zhao H.B."/>
            <person name="Yang W.F."/>
            <person name="Wang G.Y."/>
            <person name="Li Y.H."/>
            <person name="Zhan D.L."/>
            <person name="Shen Y.T."/>
            <person name="Niu Q.F."/>
            <person name="Chang L."/>
            <person name="Qiu J."/>
            <person name="Zhao L."/>
            <person name="Xie H.B."/>
            <person name="Fu W.Y."/>
            <person name="Jin J."/>
            <person name="Li X.W."/>
            <person name="Jiao Y."/>
            <person name="Zhou C.C."/>
            <person name="Tu T."/>
            <person name="Chai C.Y."/>
            <person name="Gao J.L."/>
            <person name="Fan L.J."/>
            <person name="van de Weg E."/>
            <person name="Wang J.Y."/>
            <person name="Gao Z.S."/>
        </authorList>
    </citation>
    <scope>NUCLEOTIDE SEQUENCE [LARGE SCALE GENOMIC DNA]</scope>
    <source>
        <tissue evidence="14">Leaves</tissue>
    </source>
</reference>
<dbReference type="PROSITE" id="PS00107">
    <property type="entry name" value="PROTEIN_KINASE_ATP"/>
    <property type="match status" value="1"/>
</dbReference>
<evidence type="ECO:0000256" key="10">
    <source>
        <dbReference type="PROSITE-ProRule" id="PRU10141"/>
    </source>
</evidence>
<keyword evidence="6 14" id="KW-0418">Kinase</keyword>
<protein>
    <recommendedName>
        <fullName evidence="2">cyclin-dependent kinase</fullName>
        <ecNumber evidence="2">2.7.11.22</ecNumber>
    </recommendedName>
</protein>
<evidence type="ECO:0000313" key="15">
    <source>
        <dbReference type="Proteomes" id="UP000516437"/>
    </source>
</evidence>
<dbReference type="InterPro" id="IPR050108">
    <property type="entry name" value="CDK"/>
</dbReference>
<dbReference type="PROSITE" id="PS00108">
    <property type="entry name" value="PROTEIN_KINASE_ST"/>
    <property type="match status" value="1"/>
</dbReference>
<accession>A0A6A1V9Q8</accession>
<name>A0A6A1V9Q8_9ROSI</name>
<dbReference type="Proteomes" id="UP000516437">
    <property type="component" value="Chromosome 6"/>
</dbReference>
<comment type="catalytic activity">
    <reaction evidence="9">
        <text>L-seryl-[protein] + ATP = O-phospho-L-seryl-[protein] + ADP + H(+)</text>
        <dbReference type="Rhea" id="RHEA:17989"/>
        <dbReference type="Rhea" id="RHEA-COMP:9863"/>
        <dbReference type="Rhea" id="RHEA-COMP:11604"/>
        <dbReference type="ChEBI" id="CHEBI:15378"/>
        <dbReference type="ChEBI" id="CHEBI:29999"/>
        <dbReference type="ChEBI" id="CHEBI:30616"/>
        <dbReference type="ChEBI" id="CHEBI:83421"/>
        <dbReference type="ChEBI" id="CHEBI:456216"/>
        <dbReference type="EC" id="2.7.11.22"/>
    </reaction>
</comment>
<dbReference type="InterPro" id="IPR011009">
    <property type="entry name" value="Kinase-like_dom_sf"/>
</dbReference>
<dbReference type="EC" id="2.7.11.22" evidence="2"/>
<dbReference type="GO" id="GO:0004693">
    <property type="term" value="F:cyclin-dependent protein serine/threonine kinase activity"/>
    <property type="evidence" value="ECO:0007669"/>
    <property type="project" value="UniProtKB-EC"/>
</dbReference>
<dbReference type="InterPro" id="IPR008271">
    <property type="entry name" value="Ser/Thr_kinase_AS"/>
</dbReference>
<dbReference type="OrthoDB" id="1732493at2759"/>
<dbReference type="Gene3D" id="1.10.510.10">
    <property type="entry name" value="Transferase(Phosphotransferase) domain 1"/>
    <property type="match status" value="2"/>
</dbReference>
<dbReference type="InterPro" id="IPR000719">
    <property type="entry name" value="Prot_kinase_dom"/>
</dbReference>
<feature type="domain" description="Protein kinase" evidence="13">
    <location>
        <begin position="21"/>
        <end position="419"/>
    </location>
</feature>
<feature type="region of interest" description="Disordered" evidence="12">
    <location>
        <begin position="435"/>
        <end position="454"/>
    </location>
</feature>
<keyword evidence="3 11" id="KW-0723">Serine/threonine-protein kinase</keyword>
<evidence type="ECO:0000256" key="7">
    <source>
        <dbReference type="ARBA" id="ARBA00022840"/>
    </source>
</evidence>
<dbReference type="PANTHER" id="PTHR24056">
    <property type="entry name" value="CELL DIVISION PROTEIN KINASE"/>
    <property type="match status" value="1"/>
</dbReference>
<evidence type="ECO:0000256" key="3">
    <source>
        <dbReference type="ARBA" id="ARBA00022527"/>
    </source>
</evidence>
<dbReference type="AlphaFoldDB" id="A0A6A1V9Q8"/>